<organism evidence="1 2">
    <name type="scientific">Thiocapsa marina 5811</name>
    <dbReference type="NCBI Taxonomy" id="768671"/>
    <lineage>
        <taxon>Bacteria</taxon>
        <taxon>Pseudomonadati</taxon>
        <taxon>Pseudomonadota</taxon>
        <taxon>Gammaproteobacteria</taxon>
        <taxon>Chromatiales</taxon>
        <taxon>Chromatiaceae</taxon>
        <taxon>Thiocapsa</taxon>
    </lineage>
</organism>
<proteinExistence type="predicted"/>
<protein>
    <submittedName>
        <fullName evidence="1">Uncharacterized protein</fullName>
    </submittedName>
</protein>
<gene>
    <name evidence="1" type="ORF">ThimaDRAFT_2248</name>
</gene>
<evidence type="ECO:0000313" key="1">
    <source>
        <dbReference type="EMBL" id="EGV18264.1"/>
    </source>
</evidence>
<dbReference type="OrthoDB" id="5296936at2"/>
<reference evidence="1 2" key="1">
    <citation type="submission" date="2011-06" db="EMBL/GenBank/DDBJ databases">
        <title>The draft genome of Thiocapsa marina 5811.</title>
        <authorList>
            <consortium name="US DOE Joint Genome Institute (JGI-PGF)"/>
            <person name="Lucas S."/>
            <person name="Han J."/>
            <person name="Cheng J.-F."/>
            <person name="Goodwin L."/>
            <person name="Pitluck S."/>
            <person name="Peters L."/>
            <person name="Land M.L."/>
            <person name="Hauser L."/>
            <person name="Vogl K."/>
            <person name="Liu Z."/>
            <person name="Imhoff J."/>
            <person name="Thiel V."/>
            <person name="Frigaard N.-U."/>
            <person name="Bryant D."/>
            <person name="Woyke T.J."/>
        </authorList>
    </citation>
    <scope>NUCLEOTIDE SEQUENCE [LARGE SCALE GENOMIC DNA]</scope>
    <source>
        <strain evidence="1 2">5811</strain>
    </source>
</reference>
<evidence type="ECO:0000313" key="2">
    <source>
        <dbReference type="Proteomes" id="UP000005459"/>
    </source>
</evidence>
<dbReference type="Proteomes" id="UP000005459">
    <property type="component" value="Unassembled WGS sequence"/>
</dbReference>
<accession>F9UBE6</accession>
<name>F9UBE6_9GAMM</name>
<dbReference type="RefSeq" id="WP_007193123.1">
    <property type="nucleotide sequence ID" value="NZ_AFWV01000007.1"/>
</dbReference>
<dbReference type="STRING" id="768671.ThimaDRAFT_2248"/>
<keyword evidence="2" id="KW-1185">Reference proteome</keyword>
<dbReference type="EMBL" id="AFWV01000007">
    <property type="protein sequence ID" value="EGV18264.1"/>
    <property type="molecule type" value="Genomic_DNA"/>
</dbReference>
<sequence length="54" mass="5937">MSGLPIDLDDPRFRLGAQEMDSVHRELTDLGWFTVHAETMGRDLAAPLKANPGS</sequence>
<dbReference type="AlphaFoldDB" id="F9UBE6"/>